<feature type="domain" description="AGC-kinase C-terminal" evidence="9">
    <location>
        <begin position="488"/>
        <end position="540"/>
    </location>
</feature>
<feature type="region of interest" description="Disordered" evidence="7">
    <location>
        <begin position="117"/>
        <end position="203"/>
    </location>
</feature>
<evidence type="ECO:0000256" key="6">
    <source>
        <dbReference type="PROSITE-ProRule" id="PRU10141"/>
    </source>
</evidence>
<dbReference type="SUPFAM" id="SSF56112">
    <property type="entry name" value="Protein kinase-like (PK-like)"/>
    <property type="match status" value="1"/>
</dbReference>
<dbReference type="GO" id="GO:0005952">
    <property type="term" value="C:cAMP-dependent protein kinase complex"/>
    <property type="evidence" value="ECO:0007669"/>
    <property type="project" value="TreeGrafter"/>
</dbReference>
<dbReference type="InterPro" id="IPR011009">
    <property type="entry name" value="Kinase-like_dom_sf"/>
</dbReference>
<dbReference type="Gene3D" id="3.30.200.20">
    <property type="entry name" value="Phosphorylase Kinase, domain 1"/>
    <property type="match status" value="1"/>
</dbReference>
<dbReference type="Pfam" id="PF00069">
    <property type="entry name" value="Pkinase"/>
    <property type="match status" value="1"/>
</dbReference>
<dbReference type="AlphaFoldDB" id="A0A1I7SMT7"/>
<evidence type="ECO:0000259" key="8">
    <source>
        <dbReference type="PROSITE" id="PS50011"/>
    </source>
</evidence>
<sequence>MPVYDNTGNLSFVPNQCQLADCPREREIKSQRNHLTHKTTASNKVLLLGGSLGFSLLIPHSYKMAALHILDSTDLIATDDETEGNFTATSSCSISLKSSSTTGISSMDTSEMRFVNSNGTLDDFFGDQDQENDDEEEEEEEEEEEDDEDEGHGSGSEKDDLDLQVTITLDGQRQFKFSERADEKENVNESEQKKDEEYQPDGHKALEQETKLTQEGMKDPQLELSAPMKYYLRPVCTIGTGTFGRVSLTRHNVTGHYYALKALYIPSIIDRRQVQHVHNEKRILEKLEHPFIVKMYDTAKDSRNLYMIMEFLAGGELFAYLRATKVFPSSMVKFYASEVILALEYLHGLHIAYRDLKPENLMMTQEGHVKLTDFGFAKEIHNKSYTLCGTAEYLAPELANRSGHNHCVDYWALGVLIFELICGYPPYSGSDADVVQDTIIQQGGVPEFPKKTFSANAKDIVTRLLAVEMTERLGYKGIHQIKEHPWFEQIEWEKMLQMAIKPPLSPTVYHEGDTGNFDTYAEEETRAAAKQRDLDLFDEW</sequence>
<evidence type="ECO:0000313" key="11">
    <source>
        <dbReference type="WBParaSite" id="BXY_1437300.1"/>
    </source>
</evidence>
<accession>A0A1I7SMT7</accession>
<dbReference type="SMART" id="SM00133">
    <property type="entry name" value="S_TK_X"/>
    <property type="match status" value="1"/>
</dbReference>
<keyword evidence="3 6" id="KW-0547">Nucleotide-binding</keyword>
<dbReference type="PROSITE" id="PS00108">
    <property type="entry name" value="PROTEIN_KINASE_ST"/>
    <property type="match status" value="1"/>
</dbReference>
<protein>
    <submittedName>
        <fullName evidence="11">Protein kinase domain-containing protein</fullName>
    </submittedName>
</protein>
<dbReference type="GO" id="GO:0005829">
    <property type="term" value="C:cytosol"/>
    <property type="evidence" value="ECO:0007669"/>
    <property type="project" value="TreeGrafter"/>
</dbReference>
<dbReference type="PANTHER" id="PTHR24353">
    <property type="entry name" value="CYCLIC NUCLEOTIDE-DEPENDENT PROTEIN KINASE"/>
    <property type="match status" value="1"/>
</dbReference>
<feature type="compositionally biased region" description="Basic and acidic residues" evidence="7">
    <location>
        <begin position="176"/>
        <end position="203"/>
    </location>
</feature>
<dbReference type="GO" id="GO:0004691">
    <property type="term" value="F:cAMP-dependent protein kinase activity"/>
    <property type="evidence" value="ECO:0007669"/>
    <property type="project" value="TreeGrafter"/>
</dbReference>
<feature type="binding site" evidence="6">
    <location>
        <position position="261"/>
    </location>
    <ligand>
        <name>ATP</name>
        <dbReference type="ChEBI" id="CHEBI:30616"/>
    </ligand>
</feature>
<evidence type="ECO:0000256" key="4">
    <source>
        <dbReference type="ARBA" id="ARBA00022777"/>
    </source>
</evidence>
<dbReference type="InterPro" id="IPR017441">
    <property type="entry name" value="Protein_kinase_ATP_BS"/>
</dbReference>
<dbReference type="WBParaSite" id="BXY_1437300.1">
    <property type="protein sequence ID" value="BXY_1437300.1"/>
    <property type="gene ID" value="BXY_1437300"/>
</dbReference>
<dbReference type="SMART" id="SM00220">
    <property type="entry name" value="S_TKc"/>
    <property type="match status" value="1"/>
</dbReference>
<name>A0A1I7SMT7_BURXY</name>
<evidence type="ECO:0000259" key="9">
    <source>
        <dbReference type="PROSITE" id="PS51285"/>
    </source>
</evidence>
<dbReference type="PROSITE" id="PS51285">
    <property type="entry name" value="AGC_KINASE_CTER"/>
    <property type="match status" value="1"/>
</dbReference>
<evidence type="ECO:0000256" key="2">
    <source>
        <dbReference type="ARBA" id="ARBA00022679"/>
    </source>
</evidence>
<evidence type="ECO:0000256" key="5">
    <source>
        <dbReference type="ARBA" id="ARBA00022840"/>
    </source>
</evidence>
<dbReference type="eggNOG" id="KOG0616">
    <property type="taxonomic scope" value="Eukaryota"/>
</dbReference>
<dbReference type="FunFam" id="1.10.510.10:FF:000210">
    <property type="entry name" value="Non-specific serine/threonine protein kinase"/>
    <property type="match status" value="1"/>
</dbReference>
<dbReference type="InterPro" id="IPR000961">
    <property type="entry name" value="AGC-kinase_C"/>
</dbReference>
<dbReference type="InterPro" id="IPR008271">
    <property type="entry name" value="Ser/Thr_kinase_AS"/>
</dbReference>
<dbReference type="Proteomes" id="UP000095284">
    <property type="component" value="Unplaced"/>
</dbReference>
<dbReference type="InterPro" id="IPR000719">
    <property type="entry name" value="Prot_kinase_dom"/>
</dbReference>
<keyword evidence="1" id="KW-0723">Serine/threonine-protein kinase</keyword>
<dbReference type="PROSITE" id="PS50011">
    <property type="entry name" value="PROTEIN_KINASE_DOM"/>
    <property type="match status" value="1"/>
</dbReference>
<keyword evidence="2" id="KW-0808">Transferase</keyword>
<dbReference type="PROSITE" id="PS00107">
    <property type="entry name" value="PROTEIN_KINASE_ATP"/>
    <property type="match status" value="1"/>
</dbReference>
<dbReference type="GO" id="GO:0005524">
    <property type="term" value="F:ATP binding"/>
    <property type="evidence" value="ECO:0007669"/>
    <property type="project" value="UniProtKB-UniRule"/>
</dbReference>
<dbReference type="Gene3D" id="1.10.510.10">
    <property type="entry name" value="Transferase(Phosphotransferase) domain 1"/>
    <property type="match status" value="1"/>
</dbReference>
<keyword evidence="4" id="KW-0418">Kinase</keyword>
<evidence type="ECO:0000256" key="1">
    <source>
        <dbReference type="ARBA" id="ARBA00022527"/>
    </source>
</evidence>
<feature type="domain" description="Protein kinase" evidence="8">
    <location>
        <begin position="232"/>
        <end position="487"/>
    </location>
</feature>
<feature type="compositionally biased region" description="Acidic residues" evidence="7">
    <location>
        <begin position="124"/>
        <end position="150"/>
    </location>
</feature>
<organism evidence="10 11">
    <name type="scientific">Bursaphelenchus xylophilus</name>
    <name type="common">Pinewood nematode worm</name>
    <name type="synonym">Aphelenchoides xylophilus</name>
    <dbReference type="NCBI Taxonomy" id="6326"/>
    <lineage>
        <taxon>Eukaryota</taxon>
        <taxon>Metazoa</taxon>
        <taxon>Ecdysozoa</taxon>
        <taxon>Nematoda</taxon>
        <taxon>Chromadorea</taxon>
        <taxon>Rhabditida</taxon>
        <taxon>Tylenchina</taxon>
        <taxon>Tylenchomorpha</taxon>
        <taxon>Aphelenchoidea</taxon>
        <taxon>Aphelenchoididae</taxon>
        <taxon>Bursaphelenchus</taxon>
    </lineage>
</organism>
<keyword evidence="5 6" id="KW-0067">ATP-binding</keyword>
<dbReference type="PANTHER" id="PTHR24353:SF37">
    <property type="entry name" value="CAMP-DEPENDENT PROTEIN KINASE CATALYTIC SUBUNIT PRKX"/>
    <property type="match status" value="1"/>
</dbReference>
<proteinExistence type="predicted"/>
<evidence type="ECO:0000256" key="7">
    <source>
        <dbReference type="SAM" id="MobiDB-lite"/>
    </source>
</evidence>
<evidence type="ECO:0000313" key="10">
    <source>
        <dbReference type="Proteomes" id="UP000095284"/>
    </source>
</evidence>
<reference evidence="11" key="1">
    <citation type="submission" date="2016-11" db="UniProtKB">
        <authorList>
            <consortium name="WormBaseParasite"/>
        </authorList>
    </citation>
    <scope>IDENTIFICATION</scope>
</reference>
<evidence type="ECO:0000256" key="3">
    <source>
        <dbReference type="ARBA" id="ARBA00022741"/>
    </source>
</evidence>